<dbReference type="SUPFAM" id="SSF54768">
    <property type="entry name" value="dsRNA-binding domain-like"/>
    <property type="match status" value="1"/>
</dbReference>
<comment type="domain">
    <text evidence="8">The N-terminal domain interacts with the head of the 30S subunit; the C-terminal domain interacts with the body and contacts protein S4. The interaction surface between S4 and S5 is involved in control of translational fidelity.</text>
</comment>
<evidence type="ECO:0000259" key="10">
    <source>
        <dbReference type="PROSITE" id="PS50881"/>
    </source>
</evidence>
<comment type="similarity">
    <text evidence="1 8 9">Belongs to the universal ribosomal protein uS5 family.</text>
</comment>
<dbReference type="AlphaFoldDB" id="A0AAX4NIK8"/>
<dbReference type="Pfam" id="PF00333">
    <property type="entry name" value="Ribosomal_S5"/>
    <property type="match status" value="1"/>
</dbReference>
<dbReference type="NCBIfam" id="NF003125">
    <property type="entry name" value="PRK04044.1"/>
    <property type="match status" value="1"/>
</dbReference>
<protein>
    <recommendedName>
        <fullName evidence="7 8">Small ribosomal subunit protein uS5</fullName>
    </recommendedName>
</protein>
<dbReference type="InterPro" id="IPR020568">
    <property type="entry name" value="Ribosomal_Su5_D2-typ_SF"/>
</dbReference>
<keyword evidence="4 8" id="KW-0689">Ribosomal protein</keyword>
<dbReference type="NCBIfam" id="TIGR01020">
    <property type="entry name" value="uS5_euk_arch"/>
    <property type="match status" value="1"/>
</dbReference>
<evidence type="ECO:0000256" key="2">
    <source>
        <dbReference type="ARBA" id="ARBA00022730"/>
    </source>
</evidence>
<dbReference type="KEGG" id="omr:OXIME_001258"/>
<evidence type="ECO:0000313" key="11">
    <source>
        <dbReference type="EMBL" id="WYY00677.1"/>
    </source>
</evidence>
<dbReference type="RefSeq" id="WP_393971011.1">
    <property type="nucleotide sequence ID" value="NZ_CP133772.1"/>
</dbReference>
<evidence type="ECO:0000313" key="12">
    <source>
        <dbReference type="Proteomes" id="UP001451606"/>
    </source>
</evidence>
<evidence type="ECO:0000256" key="5">
    <source>
        <dbReference type="ARBA" id="ARBA00023274"/>
    </source>
</evidence>
<evidence type="ECO:0000256" key="4">
    <source>
        <dbReference type="ARBA" id="ARBA00022980"/>
    </source>
</evidence>
<dbReference type="InterPro" id="IPR005711">
    <property type="entry name" value="Ribosomal_uS5_euk/arc"/>
</dbReference>
<keyword evidence="5 8" id="KW-0687">Ribonucleoprotein</keyword>
<dbReference type="GO" id="GO:0003735">
    <property type="term" value="F:structural constituent of ribosome"/>
    <property type="evidence" value="ECO:0007669"/>
    <property type="project" value="UniProtKB-UniRule"/>
</dbReference>
<dbReference type="PROSITE" id="PS00585">
    <property type="entry name" value="RIBOSOMAL_S5"/>
    <property type="match status" value="1"/>
</dbReference>
<dbReference type="InterPro" id="IPR014721">
    <property type="entry name" value="Ribsml_uS5_D2-typ_fold_subgr"/>
</dbReference>
<dbReference type="Gene3D" id="3.30.160.20">
    <property type="match status" value="1"/>
</dbReference>
<feature type="domain" description="S5 DRBM" evidence="10">
    <location>
        <begin position="47"/>
        <end position="110"/>
    </location>
</feature>
<gene>
    <name evidence="8" type="primary">rps5</name>
    <name evidence="11" type="ORF">OXIME_001258</name>
</gene>
<dbReference type="FunFam" id="3.30.230.10:FF:000004">
    <property type="entry name" value="40S ribosomal protein S2"/>
    <property type="match status" value="1"/>
</dbReference>
<evidence type="ECO:0000256" key="7">
    <source>
        <dbReference type="ARBA" id="ARBA00035255"/>
    </source>
</evidence>
<dbReference type="HAMAP" id="MF_01307_A">
    <property type="entry name" value="Ribosomal_uS5_A"/>
    <property type="match status" value="1"/>
</dbReference>
<evidence type="ECO:0000256" key="8">
    <source>
        <dbReference type="HAMAP-Rule" id="MF_01307"/>
    </source>
</evidence>
<keyword evidence="12" id="KW-1185">Reference proteome</keyword>
<evidence type="ECO:0000256" key="6">
    <source>
        <dbReference type="ARBA" id="ARBA00025844"/>
    </source>
</evidence>
<dbReference type="GO" id="GO:0006412">
    <property type="term" value="P:translation"/>
    <property type="evidence" value="ECO:0007669"/>
    <property type="project" value="UniProtKB-UniRule"/>
</dbReference>
<evidence type="ECO:0000256" key="9">
    <source>
        <dbReference type="RuleBase" id="RU003823"/>
    </source>
</evidence>
<comment type="function">
    <text evidence="8">With S4 and S12 plays an important role in translational accuracy.</text>
</comment>
<name>A0AAX4NIK8_9ARCH</name>
<evidence type="ECO:0000256" key="3">
    <source>
        <dbReference type="ARBA" id="ARBA00022884"/>
    </source>
</evidence>
<dbReference type="InterPro" id="IPR018192">
    <property type="entry name" value="Ribosomal_uS5_N_CS"/>
</dbReference>
<dbReference type="InterPro" id="IPR047866">
    <property type="entry name" value="Ribosomal_uS5_arc"/>
</dbReference>
<dbReference type="PANTHER" id="PTHR13718">
    <property type="entry name" value="RIBOSOMAL S SUBUNIT"/>
    <property type="match status" value="1"/>
</dbReference>
<sequence length="222" mass="23872">MSDETWIPKTQLGKLVASGEIKTMSEALRTKLPLKEYQIVDYLLPNIADEVVDVERAQRMTDSGRRMNYSVTAVVGNSDGFIGLGRGKAKEAAPAIRKAINNAKINLIEIRRGCGSWECGCGRAHSLPFEVIGKSGSVEVTLKPSPQGVGKAVGDVAKIILRMAGIDDAWGFAKGHTKTTVNYALASFDAMRNTSKMKINSAIQLSTPIYVGSVGNVSDNQD</sequence>
<dbReference type="GO" id="GO:0022627">
    <property type="term" value="C:cytosolic small ribosomal subunit"/>
    <property type="evidence" value="ECO:0007669"/>
    <property type="project" value="TreeGrafter"/>
</dbReference>
<reference evidence="11 12" key="1">
    <citation type="submission" date="2023-09" db="EMBL/GenBank/DDBJ databases">
        <authorList>
            <person name="Golyshina O.V."/>
            <person name="Lunev E.A."/>
            <person name="Bargiela R."/>
            <person name="Gaines M.C."/>
            <person name="Daum B."/>
            <person name="Bale N.J."/>
            <person name="Koenen M."/>
            <person name="Sinninghe Damst J.S."/>
            <person name="Yakimov M."/>
            <person name="Golyshin P.N."/>
        </authorList>
    </citation>
    <scope>NUCLEOTIDE SEQUENCE [LARGE SCALE GENOMIC DNA]</scope>
    <source>
        <strain evidence="11 12">M1</strain>
    </source>
</reference>
<dbReference type="GeneID" id="95967995"/>
<proteinExistence type="inferred from homology"/>
<evidence type="ECO:0000256" key="1">
    <source>
        <dbReference type="ARBA" id="ARBA00008945"/>
    </source>
</evidence>
<dbReference type="InterPro" id="IPR013810">
    <property type="entry name" value="Ribosomal_uS5_N"/>
</dbReference>
<dbReference type="InterPro" id="IPR005324">
    <property type="entry name" value="Ribosomal_uS5_C"/>
</dbReference>
<dbReference type="PANTHER" id="PTHR13718:SF4">
    <property type="entry name" value="40S RIBOSOMAL PROTEIN S2"/>
    <property type="match status" value="1"/>
</dbReference>
<dbReference type="PROSITE" id="PS50881">
    <property type="entry name" value="S5_DSRBD"/>
    <property type="match status" value="1"/>
</dbReference>
<accession>A0AAX4NIK8</accession>
<keyword evidence="2 8" id="KW-0699">rRNA-binding</keyword>
<dbReference type="InterPro" id="IPR000851">
    <property type="entry name" value="Ribosomal_uS5"/>
</dbReference>
<dbReference type="Proteomes" id="UP001451606">
    <property type="component" value="Chromosome"/>
</dbReference>
<dbReference type="GO" id="GO:0019843">
    <property type="term" value="F:rRNA binding"/>
    <property type="evidence" value="ECO:0007669"/>
    <property type="project" value="UniProtKB-UniRule"/>
</dbReference>
<dbReference type="Pfam" id="PF03719">
    <property type="entry name" value="Ribosomal_S5_C"/>
    <property type="match status" value="1"/>
</dbReference>
<comment type="subunit">
    <text evidence="6 8">Part of the 30S ribosomal subunit. Contacts protein S4.</text>
</comment>
<dbReference type="Gene3D" id="3.30.230.10">
    <property type="match status" value="1"/>
</dbReference>
<organism evidence="11 12">
    <name type="scientific">Oxyplasma meridianum</name>
    <dbReference type="NCBI Taxonomy" id="3073602"/>
    <lineage>
        <taxon>Archaea</taxon>
        <taxon>Methanobacteriati</taxon>
        <taxon>Thermoplasmatota</taxon>
        <taxon>Thermoplasmata</taxon>
        <taxon>Thermoplasmatales</taxon>
        <taxon>Thermoplasmataceae</taxon>
        <taxon>Oxyplasma</taxon>
    </lineage>
</organism>
<keyword evidence="3 8" id="KW-0694">RNA-binding</keyword>
<dbReference type="EMBL" id="CP133772">
    <property type="protein sequence ID" value="WYY00677.1"/>
    <property type="molecule type" value="Genomic_DNA"/>
</dbReference>
<dbReference type="SUPFAM" id="SSF54211">
    <property type="entry name" value="Ribosomal protein S5 domain 2-like"/>
    <property type="match status" value="1"/>
</dbReference>